<evidence type="ECO:0000256" key="1">
    <source>
        <dbReference type="SAM" id="MobiDB-lite"/>
    </source>
</evidence>
<accession>A0A9N7R413</accession>
<proteinExistence type="predicted"/>
<feature type="non-terminal residue" evidence="2">
    <location>
        <position position="1"/>
    </location>
</feature>
<gene>
    <name evidence="2" type="ORF">SHERM_11966</name>
</gene>
<organism evidence="2 3">
    <name type="scientific">Striga hermonthica</name>
    <name type="common">Purple witchweed</name>
    <name type="synonym">Buchnera hermonthica</name>
    <dbReference type="NCBI Taxonomy" id="68872"/>
    <lineage>
        <taxon>Eukaryota</taxon>
        <taxon>Viridiplantae</taxon>
        <taxon>Streptophyta</taxon>
        <taxon>Embryophyta</taxon>
        <taxon>Tracheophyta</taxon>
        <taxon>Spermatophyta</taxon>
        <taxon>Magnoliopsida</taxon>
        <taxon>eudicotyledons</taxon>
        <taxon>Gunneridae</taxon>
        <taxon>Pentapetalae</taxon>
        <taxon>asterids</taxon>
        <taxon>lamiids</taxon>
        <taxon>Lamiales</taxon>
        <taxon>Orobanchaceae</taxon>
        <taxon>Buchnereae</taxon>
        <taxon>Striga</taxon>
    </lineage>
</organism>
<dbReference type="AlphaFoldDB" id="A0A9N7R413"/>
<dbReference type="Proteomes" id="UP001153555">
    <property type="component" value="Unassembled WGS sequence"/>
</dbReference>
<keyword evidence="3" id="KW-1185">Reference proteome</keyword>
<feature type="region of interest" description="Disordered" evidence="1">
    <location>
        <begin position="224"/>
        <end position="287"/>
    </location>
</feature>
<reference evidence="2" key="1">
    <citation type="submission" date="2019-12" db="EMBL/GenBank/DDBJ databases">
        <authorList>
            <person name="Scholes J."/>
        </authorList>
    </citation>
    <scope>NUCLEOTIDE SEQUENCE</scope>
</reference>
<dbReference type="EMBL" id="CACSLK010005238">
    <property type="protein sequence ID" value="CAA0810159.1"/>
    <property type="molecule type" value="Genomic_DNA"/>
</dbReference>
<feature type="non-terminal residue" evidence="2">
    <location>
        <position position="287"/>
    </location>
</feature>
<name>A0A9N7R413_STRHE</name>
<evidence type="ECO:0000313" key="3">
    <source>
        <dbReference type="Proteomes" id="UP001153555"/>
    </source>
</evidence>
<comment type="caution">
    <text evidence="2">The sequence shown here is derived from an EMBL/GenBank/DDBJ whole genome shotgun (WGS) entry which is preliminary data.</text>
</comment>
<sequence>SVTIACSVAKFLLSFSYAPTAEIDGFREFSGLPSDWAVVAPKPEDDFRRPPKGCFTFFVDQIMSGLRFPIQPELQSLSNLFDIPINQFTPNSIRIMVAFIVVTRIVLGNFLPEFFIYCYGYRFSKDAHCLGRRVGVTFLDDLSSNITEWKKKYFFIRPAPGQYPFSNEWITSKTKQRKLKELACFEKKKAEAARKSVAQELGGGSSSVAPSAAVETTAAKKSKVFLPSASVPSKPSDSHSRKRPRYQRDKALAPGSSKRQERKELEAAVDATAPLDGEGAGQPSPVR</sequence>
<evidence type="ECO:0000313" key="2">
    <source>
        <dbReference type="EMBL" id="CAA0810159.1"/>
    </source>
</evidence>
<protein>
    <recommendedName>
        <fullName evidence="4">Transposase</fullName>
    </recommendedName>
</protein>
<dbReference type="OrthoDB" id="914281at2759"/>
<evidence type="ECO:0008006" key="4">
    <source>
        <dbReference type="Google" id="ProtNLM"/>
    </source>
</evidence>